<protein>
    <recommendedName>
        <fullName evidence="2 7">Aminomethyltransferase</fullName>
        <ecNumber evidence="2 7">2.1.2.10</ecNumber>
    </recommendedName>
    <alternativeName>
        <fullName evidence="5 7">Glycine cleavage system T protein</fullName>
    </alternativeName>
</protein>
<dbReference type="InterPro" id="IPR022903">
    <property type="entry name" value="GcvT_bac"/>
</dbReference>
<comment type="function">
    <text evidence="7">The glycine cleavage system catalyzes the degradation of glycine.</text>
</comment>
<dbReference type="NCBIfam" id="TIGR00528">
    <property type="entry name" value="gcvT"/>
    <property type="match status" value="1"/>
</dbReference>
<comment type="similarity">
    <text evidence="1 7">Belongs to the GcvT family.</text>
</comment>
<reference evidence="11" key="1">
    <citation type="submission" date="2020-04" db="EMBL/GenBank/DDBJ databases">
        <title>Deep metagenomics examines the oral microbiome during advanced dental caries in children, revealing novel taxa and co-occurrences with host molecules.</title>
        <authorList>
            <person name="Baker J.L."/>
            <person name="Morton J.T."/>
            <person name="Dinis M."/>
            <person name="Alvarez R."/>
            <person name="Tran N.C."/>
            <person name="Knight R."/>
            <person name="Edlund A."/>
        </authorList>
    </citation>
    <scope>NUCLEOTIDE SEQUENCE</scope>
    <source>
        <strain evidence="11">JCVI_24_bin.2</strain>
    </source>
</reference>
<dbReference type="PIRSF" id="PIRSF006487">
    <property type="entry name" value="GcvT"/>
    <property type="match status" value="1"/>
</dbReference>
<dbReference type="FunFam" id="3.30.70.1400:FF:000001">
    <property type="entry name" value="Aminomethyltransferase"/>
    <property type="match status" value="1"/>
</dbReference>
<feature type="binding site" evidence="8">
    <location>
        <position position="198"/>
    </location>
    <ligand>
        <name>substrate</name>
    </ligand>
</feature>
<keyword evidence="4 7" id="KW-0808">Transferase</keyword>
<evidence type="ECO:0000256" key="7">
    <source>
        <dbReference type="HAMAP-Rule" id="MF_00259"/>
    </source>
</evidence>
<evidence type="ECO:0000256" key="6">
    <source>
        <dbReference type="ARBA" id="ARBA00047665"/>
    </source>
</evidence>
<name>A0A930GYT0_9FIRM</name>
<dbReference type="AlphaFoldDB" id="A0A930GYT0"/>
<dbReference type="NCBIfam" id="NF001567">
    <property type="entry name" value="PRK00389.1"/>
    <property type="match status" value="1"/>
</dbReference>
<dbReference type="Pfam" id="PF08669">
    <property type="entry name" value="GCV_T_C"/>
    <property type="match status" value="1"/>
</dbReference>
<dbReference type="SUPFAM" id="SSF101790">
    <property type="entry name" value="Aminomethyltransferase beta-barrel domain"/>
    <property type="match status" value="1"/>
</dbReference>
<evidence type="ECO:0000256" key="5">
    <source>
        <dbReference type="ARBA" id="ARBA00031395"/>
    </source>
</evidence>
<comment type="caution">
    <text evidence="11">The sequence shown here is derived from an EMBL/GenBank/DDBJ whole genome shotgun (WGS) entry which is preliminary data.</text>
</comment>
<dbReference type="GO" id="GO:0019464">
    <property type="term" value="P:glycine decarboxylation via glycine cleavage system"/>
    <property type="evidence" value="ECO:0007669"/>
    <property type="project" value="UniProtKB-UniRule"/>
</dbReference>
<dbReference type="InterPro" id="IPR006223">
    <property type="entry name" value="GcvT"/>
</dbReference>
<dbReference type="Gene3D" id="2.40.30.110">
    <property type="entry name" value="Aminomethyltransferase beta-barrel domains"/>
    <property type="match status" value="1"/>
</dbReference>
<evidence type="ECO:0000256" key="2">
    <source>
        <dbReference type="ARBA" id="ARBA00012616"/>
    </source>
</evidence>
<accession>A0A930GYT0</accession>
<dbReference type="Proteomes" id="UP000709351">
    <property type="component" value="Unassembled WGS sequence"/>
</dbReference>
<evidence type="ECO:0000256" key="4">
    <source>
        <dbReference type="ARBA" id="ARBA00022679"/>
    </source>
</evidence>
<organism evidence="11 12">
    <name type="scientific">Oribacterium parvum</name>
    <dbReference type="NCBI Taxonomy" id="1501329"/>
    <lineage>
        <taxon>Bacteria</taxon>
        <taxon>Bacillati</taxon>
        <taxon>Bacillota</taxon>
        <taxon>Clostridia</taxon>
        <taxon>Lachnospirales</taxon>
        <taxon>Lachnospiraceae</taxon>
        <taxon>Oribacterium</taxon>
    </lineage>
</organism>
<dbReference type="GO" id="GO:0005960">
    <property type="term" value="C:glycine cleavage complex"/>
    <property type="evidence" value="ECO:0007669"/>
    <property type="project" value="InterPro"/>
</dbReference>
<dbReference type="PANTHER" id="PTHR43757:SF2">
    <property type="entry name" value="AMINOMETHYLTRANSFERASE, MITOCHONDRIAL"/>
    <property type="match status" value="1"/>
</dbReference>
<dbReference type="InterPro" id="IPR028896">
    <property type="entry name" value="GcvT/YgfZ/DmdA"/>
</dbReference>
<evidence type="ECO:0000313" key="12">
    <source>
        <dbReference type="Proteomes" id="UP000709351"/>
    </source>
</evidence>
<comment type="catalytic activity">
    <reaction evidence="6 7">
        <text>N(6)-[(R)-S(8)-aminomethyldihydrolipoyl]-L-lysyl-[protein] + (6S)-5,6,7,8-tetrahydrofolate = N(6)-[(R)-dihydrolipoyl]-L-lysyl-[protein] + (6R)-5,10-methylene-5,6,7,8-tetrahydrofolate + NH4(+)</text>
        <dbReference type="Rhea" id="RHEA:16945"/>
        <dbReference type="Rhea" id="RHEA-COMP:10475"/>
        <dbReference type="Rhea" id="RHEA-COMP:10492"/>
        <dbReference type="ChEBI" id="CHEBI:15636"/>
        <dbReference type="ChEBI" id="CHEBI:28938"/>
        <dbReference type="ChEBI" id="CHEBI:57453"/>
        <dbReference type="ChEBI" id="CHEBI:83100"/>
        <dbReference type="ChEBI" id="CHEBI:83143"/>
        <dbReference type="EC" id="2.1.2.10"/>
    </reaction>
</comment>
<comment type="subunit">
    <text evidence="7">The glycine cleavage system is composed of four proteins: P, T, L and H.</text>
</comment>
<dbReference type="EC" id="2.1.2.10" evidence="2 7"/>
<feature type="domain" description="GCVT N-terminal" evidence="9">
    <location>
        <begin position="7"/>
        <end position="265"/>
    </location>
</feature>
<sequence>MELRTALYDAHVKAGGKMVPFAGYCLPVQYEPTGVIKEHLAVRNQAGLFDVSHMGEILCQGKDALANLEKLLTNRFENMVDGQARYSLMCNEKGGVVDDLIVYKRKDNDYFIVVNAANKEKDFDWMLKHQFGDVKFENVSDQYSQIALQGPKAMDILRKLTKEEYIPTKYYHAVFDAVVGGMPCIVSKTGYTGEDGVELYLKNEYAEKMWDLLLENGKEEGLVPCGLGARDTLRMEASMPLYGHEMNDEITPLETGLNFAVKMDKPDFIGKAAIEAKGEPKIQRVGLKVIGRGIIREEQDVLLNGEVIGHTTSGTQAPFLNMPVGMALLDARYTEVGTKLEVDVRGRKVEVEIIPLPFYKRAK</sequence>
<keyword evidence="3 7" id="KW-0032">Aminotransferase</keyword>
<dbReference type="Gene3D" id="3.30.70.1400">
    <property type="entry name" value="Aminomethyltransferase beta-barrel domains"/>
    <property type="match status" value="1"/>
</dbReference>
<dbReference type="InterPro" id="IPR013977">
    <property type="entry name" value="GcvT_C"/>
</dbReference>
<dbReference type="Pfam" id="PF01571">
    <property type="entry name" value="GCV_T"/>
    <property type="match status" value="1"/>
</dbReference>
<dbReference type="SUPFAM" id="SSF103025">
    <property type="entry name" value="Folate-binding domain"/>
    <property type="match status" value="1"/>
</dbReference>
<gene>
    <name evidence="7 11" type="primary">gcvT</name>
    <name evidence="11" type="ORF">HXM93_00765</name>
</gene>
<dbReference type="InterPro" id="IPR029043">
    <property type="entry name" value="GcvT/YgfZ_C"/>
</dbReference>
<dbReference type="Gene3D" id="3.30.1360.120">
    <property type="entry name" value="Probable tRNA modification gtpase trme, domain 1"/>
    <property type="match status" value="1"/>
</dbReference>
<proteinExistence type="inferred from homology"/>
<dbReference type="InterPro" id="IPR027266">
    <property type="entry name" value="TrmE/GcvT-like"/>
</dbReference>
<evidence type="ECO:0000259" key="9">
    <source>
        <dbReference type="Pfam" id="PF01571"/>
    </source>
</evidence>
<dbReference type="PANTHER" id="PTHR43757">
    <property type="entry name" value="AMINOMETHYLTRANSFERASE"/>
    <property type="match status" value="1"/>
</dbReference>
<evidence type="ECO:0000313" key="11">
    <source>
        <dbReference type="EMBL" id="MBF1283053.1"/>
    </source>
</evidence>
<dbReference type="GO" id="GO:0008483">
    <property type="term" value="F:transaminase activity"/>
    <property type="evidence" value="ECO:0007669"/>
    <property type="project" value="UniProtKB-KW"/>
</dbReference>
<dbReference type="Gene3D" id="4.10.1250.10">
    <property type="entry name" value="Aminomethyltransferase fragment"/>
    <property type="match status" value="1"/>
</dbReference>
<dbReference type="FunFam" id="2.40.30.110:FF:000003">
    <property type="entry name" value="Aminomethyltransferase"/>
    <property type="match status" value="1"/>
</dbReference>
<dbReference type="GO" id="GO:0004047">
    <property type="term" value="F:aminomethyltransferase activity"/>
    <property type="evidence" value="ECO:0007669"/>
    <property type="project" value="UniProtKB-UniRule"/>
</dbReference>
<evidence type="ECO:0000256" key="1">
    <source>
        <dbReference type="ARBA" id="ARBA00008609"/>
    </source>
</evidence>
<evidence type="ECO:0000259" key="10">
    <source>
        <dbReference type="Pfam" id="PF08669"/>
    </source>
</evidence>
<dbReference type="InterPro" id="IPR006222">
    <property type="entry name" value="GCVT_N"/>
</dbReference>
<feature type="domain" description="Aminomethyltransferase C-terminal" evidence="10">
    <location>
        <begin position="283"/>
        <end position="360"/>
    </location>
</feature>
<dbReference type="EMBL" id="JABZRD010000025">
    <property type="protein sequence ID" value="MBF1283053.1"/>
    <property type="molecule type" value="Genomic_DNA"/>
</dbReference>
<dbReference type="GO" id="GO:0005829">
    <property type="term" value="C:cytosol"/>
    <property type="evidence" value="ECO:0007669"/>
    <property type="project" value="TreeGrafter"/>
</dbReference>
<evidence type="ECO:0000256" key="3">
    <source>
        <dbReference type="ARBA" id="ARBA00022576"/>
    </source>
</evidence>
<dbReference type="HAMAP" id="MF_00259">
    <property type="entry name" value="GcvT"/>
    <property type="match status" value="1"/>
</dbReference>
<evidence type="ECO:0000256" key="8">
    <source>
        <dbReference type="PIRSR" id="PIRSR006487-1"/>
    </source>
</evidence>